<keyword evidence="6" id="KW-0560">Oxidoreductase</keyword>
<evidence type="ECO:0000256" key="6">
    <source>
        <dbReference type="ARBA" id="ARBA00023002"/>
    </source>
</evidence>
<evidence type="ECO:0000256" key="7">
    <source>
        <dbReference type="ARBA" id="ARBA00023027"/>
    </source>
</evidence>
<keyword evidence="9" id="KW-0472">Membrane</keyword>
<evidence type="ECO:0000256" key="11">
    <source>
        <dbReference type="ARBA" id="ARBA00067470"/>
    </source>
</evidence>
<evidence type="ECO:0000256" key="2">
    <source>
        <dbReference type="ARBA" id="ARBA00009219"/>
    </source>
</evidence>
<evidence type="ECO:0000256" key="9">
    <source>
        <dbReference type="ARBA" id="ARBA00023136"/>
    </source>
</evidence>
<comment type="caution">
    <text evidence="18">The sequence shown here is derived from an EMBL/GenBank/DDBJ whole genome shotgun (WGS) entry which is preliminary data.</text>
</comment>
<organism evidence="18 19">
    <name type="scientific">Venturia nashicola</name>
    <dbReference type="NCBI Taxonomy" id="86259"/>
    <lineage>
        <taxon>Eukaryota</taxon>
        <taxon>Fungi</taxon>
        <taxon>Dikarya</taxon>
        <taxon>Ascomycota</taxon>
        <taxon>Pezizomycotina</taxon>
        <taxon>Dothideomycetes</taxon>
        <taxon>Pleosporomycetidae</taxon>
        <taxon>Venturiales</taxon>
        <taxon>Venturiaceae</taxon>
        <taxon>Venturia</taxon>
    </lineage>
</organism>
<dbReference type="STRING" id="86259.A0A4Z1P5Z4"/>
<evidence type="ECO:0000256" key="13">
    <source>
        <dbReference type="ARBA" id="ARBA00081267"/>
    </source>
</evidence>
<dbReference type="InterPro" id="IPR002225">
    <property type="entry name" value="3Beta_OHSteriod_DH/Estase"/>
</dbReference>
<evidence type="ECO:0000256" key="8">
    <source>
        <dbReference type="ARBA" id="ARBA00023098"/>
    </source>
</evidence>
<evidence type="ECO:0000313" key="19">
    <source>
        <dbReference type="Proteomes" id="UP000298493"/>
    </source>
</evidence>
<comment type="subcellular location">
    <subcellularLocation>
        <location evidence="1">Endoplasmic reticulum membrane</location>
        <topology evidence="1">Peripheral membrane protein</topology>
    </subcellularLocation>
</comment>
<dbReference type="Proteomes" id="UP000298493">
    <property type="component" value="Unassembled WGS sequence"/>
</dbReference>
<dbReference type="SMART" id="SM00822">
    <property type="entry name" value="PKS_KR"/>
    <property type="match status" value="1"/>
</dbReference>
<dbReference type="InterPro" id="IPR036291">
    <property type="entry name" value="NAD(P)-bd_dom_sf"/>
</dbReference>
<keyword evidence="4" id="KW-0256">Endoplasmic reticulum</keyword>
<evidence type="ECO:0000256" key="3">
    <source>
        <dbReference type="ARBA" id="ARBA00022516"/>
    </source>
</evidence>
<evidence type="ECO:0000256" key="4">
    <source>
        <dbReference type="ARBA" id="ARBA00022824"/>
    </source>
</evidence>
<keyword evidence="7" id="KW-0520">NAD</keyword>
<evidence type="ECO:0000256" key="5">
    <source>
        <dbReference type="ARBA" id="ARBA00022955"/>
    </source>
</evidence>
<evidence type="ECO:0000256" key="12">
    <source>
        <dbReference type="ARBA" id="ARBA00067985"/>
    </source>
</evidence>
<gene>
    <name evidence="18" type="ORF">E6O75_ATG11523</name>
</gene>
<sequence>MSNQDDLGHVIVIGGCGFVGHHIVSLLLSRHPKTIVSTLDLRTSRNRIANPNAFYYDCDITDLAALQQLFAKLKPNAVIHTASPVAFGIPPSVMLKVNVDGTNNLLRAAQDVGVKAFVFTSSASVIMDAENDLVNADERWPVITGKAQPEYYTHTKGLAELAVLKANRSTDGFLTCAIRPAGIFGPGDVQMLPGLLQASRKGQSKFQLGPNTNLFDFTYVENIAHGHLLALVGLLHTSKLTTTPLDHERIDGEAFFITNDSPVYFWDMARRVWKEAGDQNALNPAAIWVLGTQFALTIATIMEWVMWIFGKVPNLNRTKVRYSVMTRYYSVDKAKMRLGYTPIVELEEGIRRGVKAMLENEAQQQKSLSEKKGQ</sequence>
<dbReference type="EMBL" id="SNSC02000018">
    <property type="protein sequence ID" value="TID16405.1"/>
    <property type="molecule type" value="Genomic_DNA"/>
</dbReference>
<evidence type="ECO:0000256" key="15">
    <source>
        <dbReference type="ARBA" id="ARBA00081452"/>
    </source>
</evidence>
<dbReference type="GO" id="GO:0006696">
    <property type="term" value="P:ergosterol biosynthetic process"/>
    <property type="evidence" value="ECO:0007669"/>
    <property type="project" value="UniProtKB-ARBA"/>
</dbReference>
<evidence type="ECO:0000256" key="16">
    <source>
        <dbReference type="ARBA" id="ARBA00082106"/>
    </source>
</evidence>
<dbReference type="Gene3D" id="3.40.50.720">
    <property type="entry name" value="NAD(P)-binding Rossmann-like Domain"/>
    <property type="match status" value="1"/>
</dbReference>
<dbReference type="InterPro" id="IPR057326">
    <property type="entry name" value="KR_dom"/>
</dbReference>
<dbReference type="PANTHER" id="PTHR43245">
    <property type="entry name" value="BIFUNCTIONAL POLYMYXIN RESISTANCE PROTEIN ARNA"/>
    <property type="match status" value="1"/>
</dbReference>
<dbReference type="FunFam" id="3.40.50.720:FF:000346">
    <property type="entry name" value="C-3 sterol dehydrogenase/C-4 decarboxylase"/>
    <property type="match status" value="1"/>
</dbReference>
<evidence type="ECO:0000313" key="18">
    <source>
        <dbReference type="EMBL" id="TID16405.1"/>
    </source>
</evidence>
<evidence type="ECO:0000259" key="17">
    <source>
        <dbReference type="SMART" id="SM00822"/>
    </source>
</evidence>
<accession>A0A4Z1P5Z4</accession>
<dbReference type="GO" id="GO:0000252">
    <property type="term" value="F:3-beta-hydroxysteroid dehydrogenase [NAD(P)+]/C4-decarboxylase activity"/>
    <property type="evidence" value="ECO:0007669"/>
    <property type="project" value="UniProtKB-ARBA"/>
</dbReference>
<dbReference type="AlphaFoldDB" id="A0A4Z1P5Z4"/>
<dbReference type="SUPFAM" id="SSF51735">
    <property type="entry name" value="NAD(P)-binding Rossmann-fold domains"/>
    <property type="match status" value="1"/>
</dbReference>
<reference evidence="18 19" key="1">
    <citation type="submission" date="2019-04" db="EMBL/GenBank/DDBJ databases">
        <title>High contiguity whole genome sequence and gene annotation resource for two Venturia nashicola isolates.</title>
        <authorList>
            <person name="Prokchorchik M."/>
            <person name="Won K."/>
            <person name="Lee Y."/>
            <person name="Choi E.D."/>
            <person name="Segonzac C."/>
            <person name="Sohn K.H."/>
        </authorList>
    </citation>
    <scope>NUCLEOTIDE SEQUENCE [LARGE SCALE GENOMIC DNA]</scope>
    <source>
        <strain evidence="18 19">PRI2</strain>
    </source>
</reference>
<dbReference type="GO" id="GO:0005789">
    <property type="term" value="C:endoplasmic reticulum membrane"/>
    <property type="evidence" value="ECO:0007669"/>
    <property type="project" value="UniProtKB-SubCell"/>
</dbReference>
<proteinExistence type="inferred from homology"/>
<evidence type="ECO:0000256" key="10">
    <source>
        <dbReference type="ARBA" id="ARBA00046995"/>
    </source>
</evidence>
<keyword evidence="3" id="KW-0444">Lipid biosynthesis</keyword>
<comment type="subunit">
    <text evidence="10">Heterotetramer of ERG25, ERG26, ERG27 and ERG28. ERG28 acts as a scaffold to tether ERG27 and other 4,4-demethylation-related enzymes, forming a demethylation enzyme complex, in the endoplasmic reticulum.</text>
</comment>
<name>A0A4Z1P5Z4_9PEZI</name>
<comment type="similarity">
    <text evidence="2">Belongs to the 3-beta-HSD family.</text>
</comment>
<dbReference type="OrthoDB" id="10058185at2759"/>
<evidence type="ECO:0000256" key="1">
    <source>
        <dbReference type="ARBA" id="ARBA00004406"/>
    </source>
</evidence>
<keyword evidence="8" id="KW-0443">Lipid metabolism</keyword>
<dbReference type="PANTHER" id="PTHR43245:SF51">
    <property type="entry name" value="SHORT CHAIN DEHYDROGENASE_REDUCTASE FAMILY 42E, MEMBER 2"/>
    <property type="match status" value="1"/>
</dbReference>
<feature type="domain" description="Ketoreductase" evidence="17">
    <location>
        <begin position="8"/>
        <end position="146"/>
    </location>
</feature>
<keyword evidence="19" id="KW-1185">Reference proteome</keyword>
<dbReference type="Pfam" id="PF01073">
    <property type="entry name" value="3Beta_HSD"/>
    <property type="match status" value="1"/>
</dbReference>
<evidence type="ECO:0000256" key="14">
    <source>
        <dbReference type="ARBA" id="ARBA00081397"/>
    </source>
</evidence>
<dbReference type="InterPro" id="IPR050177">
    <property type="entry name" value="Lipid_A_modif_metabolic_enz"/>
</dbReference>
<keyword evidence="5" id="KW-0752">Steroid biosynthesis</keyword>
<protein>
    <recommendedName>
        <fullName evidence="12">Sterol-4-alpha-carboxylate 3-dehydrogenase ERG26, decarboxylating</fullName>
    </recommendedName>
    <alternativeName>
        <fullName evidence="15 16">C-3 Sterol dehydrogenase ERG26</fullName>
    </alternativeName>
    <alternativeName>
        <fullName evidence="13 14">C-4 decarboxylase ERG26</fullName>
    </alternativeName>
    <alternativeName>
        <fullName evidence="11">Sterol-4-alpha-carboxylate 3-dehydrogenase erg26, decarboxylating</fullName>
    </alternativeName>
</protein>